<sequence>MALRPLKAFNDTFQSRERHRTKIFENSDTVNSTSCENEVWYNPSVLSPKAASPAILSPCILCSRRIIRPASKNCSKKRTRKSKLPREFFLSQFVKILCE</sequence>
<organism evidence="1 2">
    <name type="scientific">Romanomermis culicivorax</name>
    <name type="common">Nematode worm</name>
    <dbReference type="NCBI Taxonomy" id="13658"/>
    <lineage>
        <taxon>Eukaryota</taxon>
        <taxon>Metazoa</taxon>
        <taxon>Ecdysozoa</taxon>
        <taxon>Nematoda</taxon>
        <taxon>Enoplea</taxon>
        <taxon>Dorylaimia</taxon>
        <taxon>Mermithida</taxon>
        <taxon>Mermithoidea</taxon>
        <taxon>Mermithidae</taxon>
        <taxon>Romanomermis</taxon>
    </lineage>
</organism>
<dbReference type="Proteomes" id="UP000887565">
    <property type="component" value="Unplaced"/>
</dbReference>
<name>A0A915K242_ROMCU</name>
<evidence type="ECO:0000313" key="1">
    <source>
        <dbReference type="Proteomes" id="UP000887565"/>
    </source>
</evidence>
<dbReference type="WBParaSite" id="nRc.2.0.1.t32285-RA">
    <property type="protein sequence ID" value="nRc.2.0.1.t32285-RA"/>
    <property type="gene ID" value="nRc.2.0.1.g32285"/>
</dbReference>
<evidence type="ECO:0000313" key="2">
    <source>
        <dbReference type="WBParaSite" id="nRc.2.0.1.t32285-RA"/>
    </source>
</evidence>
<dbReference type="AlphaFoldDB" id="A0A915K242"/>
<reference evidence="2" key="1">
    <citation type="submission" date="2022-11" db="UniProtKB">
        <authorList>
            <consortium name="WormBaseParasite"/>
        </authorList>
    </citation>
    <scope>IDENTIFICATION</scope>
</reference>
<protein>
    <submittedName>
        <fullName evidence="2">Uncharacterized protein</fullName>
    </submittedName>
</protein>
<keyword evidence="1" id="KW-1185">Reference proteome</keyword>
<accession>A0A915K242</accession>
<proteinExistence type="predicted"/>